<comment type="function">
    <text evidence="6">Bidirectionally degrades single-stranded DNA into large acid-insoluble oligonucleotides, which are then degraded further into small acid-soluble oligonucleotides.</text>
</comment>
<keyword evidence="5 6" id="KW-0269">Exonuclease</keyword>
<comment type="subunit">
    <text evidence="6">Heterooligomer composed of large and small subunits.</text>
</comment>
<keyword evidence="4 6" id="KW-0378">Hydrolase</keyword>
<protein>
    <recommendedName>
        <fullName evidence="6">Exodeoxyribonuclease 7 small subunit</fullName>
        <ecNumber evidence="6">3.1.11.6</ecNumber>
    </recommendedName>
    <alternativeName>
        <fullName evidence="6">Exodeoxyribonuclease VII small subunit</fullName>
        <shortName evidence="6">Exonuclease VII small subunit</shortName>
    </alternativeName>
</protein>
<gene>
    <name evidence="6 8" type="primary">xseB</name>
    <name evidence="8" type="ORF">FM042_10605</name>
</gene>
<dbReference type="PANTHER" id="PTHR34137">
    <property type="entry name" value="EXODEOXYRIBONUCLEASE 7 SMALL SUBUNIT"/>
    <property type="match status" value="1"/>
</dbReference>
<organism evidence="8 9">
    <name type="scientific">Aliidiomarina halalkaliphila</name>
    <dbReference type="NCBI Taxonomy" id="2593535"/>
    <lineage>
        <taxon>Bacteria</taxon>
        <taxon>Pseudomonadati</taxon>
        <taxon>Pseudomonadota</taxon>
        <taxon>Gammaproteobacteria</taxon>
        <taxon>Alteromonadales</taxon>
        <taxon>Idiomarinaceae</taxon>
        <taxon>Aliidiomarina</taxon>
    </lineage>
</organism>
<dbReference type="GO" id="GO:0005829">
    <property type="term" value="C:cytosol"/>
    <property type="evidence" value="ECO:0007669"/>
    <property type="project" value="TreeGrafter"/>
</dbReference>
<comment type="similarity">
    <text evidence="1 6">Belongs to the XseB family.</text>
</comment>
<dbReference type="EC" id="3.1.11.6" evidence="6"/>
<dbReference type="GO" id="GO:0009318">
    <property type="term" value="C:exodeoxyribonuclease VII complex"/>
    <property type="evidence" value="ECO:0007669"/>
    <property type="project" value="UniProtKB-UniRule"/>
</dbReference>
<dbReference type="InterPro" id="IPR003761">
    <property type="entry name" value="Exonuc_VII_S"/>
</dbReference>
<dbReference type="RefSeq" id="WP_143236422.1">
    <property type="nucleotide sequence ID" value="NZ_VJWL01000004.1"/>
</dbReference>
<dbReference type="HAMAP" id="MF_00337">
    <property type="entry name" value="Exonuc_7_S"/>
    <property type="match status" value="1"/>
</dbReference>
<keyword evidence="2 6" id="KW-0963">Cytoplasm</keyword>
<feature type="coiled-coil region" evidence="7">
    <location>
        <begin position="10"/>
        <end position="72"/>
    </location>
</feature>
<proteinExistence type="inferred from homology"/>
<dbReference type="NCBIfam" id="NF002140">
    <property type="entry name" value="PRK00977.1-4"/>
    <property type="match status" value="1"/>
</dbReference>
<evidence type="ECO:0000256" key="3">
    <source>
        <dbReference type="ARBA" id="ARBA00022722"/>
    </source>
</evidence>
<dbReference type="Pfam" id="PF02609">
    <property type="entry name" value="Exonuc_VII_S"/>
    <property type="match status" value="1"/>
</dbReference>
<evidence type="ECO:0000256" key="5">
    <source>
        <dbReference type="ARBA" id="ARBA00022839"/>
    </source>
</evidence>
<evidence type="ECO:0000256" key="4">
    <source>
        <dbReference type="ARBA" id="ARBA00022801"/>
    </source>
</evidence>
<comment type="caution">
    <text evidence="8">The sequence shown here is derived from an EMBL/GenBank/DDBJ whole genome shotgun (WGS) entry which is preliminary data.</text>
</comment>
<dbReference type="Proteomes" id="UP000320359">
    <property type="component" value="Unassembled WGS sequence"/>
</dbReference>
<evidence type="ECO:0000256" key="7">
    <source>
        <dbReference type="SAM" id="Coils"/>
    </source>
</evidence>
<dbReference type="NCBIfam" id="TIGR01280">
    <property type="entry name" value="xseB"/>
    <property type="match status" value="1"/>
</dbReference>
<keyword evidence="7" id="KW-0175">Coiled coil</keyword>
<dbReference type="NCBIfam" id="NF002137">
    <property type="entry name" value="PRK00977.1-1"/>
    <property type="match status" value="1"/>
</dbReference>
<evidence type="ECO:0000256" key="6">
    <source>
        <dbReference type="HAMAP-Rule" id="MF_00337"/>
    </source>
</evidence>
<reference evidence="8 9" key="1">
    <citation type="submission" date="2019-07" db="EMBL/GenBank/DDBJ databases">
        <authorList>
            <person name="Yang M."/>
            <person name="Zhao D."/>
            <person name="Xiang H."/>
        </authorList>
    </citation>
    <scope>NUCLEOTIDE SEQUENCE [LARGE SCALE GENOMIC DNA]</scope>
    <source>
        <strain evidence="8 9">IM1326</strain>
    </source>
</reference>
<sequence>MSDKASKPEAIGFEQAIQELEQIIQALEQGDLPLEQSLQQFERAVALTRVSQKKLQDAEQRVQILLQQQQEETLSDFTDAASDEATP</sequence>
<dbReference type="GO" id="GO:0008855">
    <property type="term" value="F:exodeoxyribonuclease VII activity"/>
    <property type="evidence" value="ECO:0007669"/>
    <property type="project" value="UniProtKB-UniRule"/>
</dbReference>
<keyword evidence="9" id="KW-1185">Reference proteome</keyword>
<dbReference type="GO" id="GO:0006308">
    <property type="term" value="P:DNA catabolic process"/>
    <property type="evidence" value="ECO:0007669"/>
    <property type="project" value="UniProtKB-UniRule"/>
</dbReference>
<comment type="catalytic activity">
    <reaction evidence="6">
        <text>Exonucleolytic cleavage in either 5'- to 3'- or 3'- to 5'-direction to yield nucleoside 5'-phosphates.</text>
        <dbReference type="EC" id="3.1.11.6"/>
    </reaction>
</comment>
<dbReference type="PIRSF" id="PIRSF006488">
    <property type="entry name" value="Exonuc_VII_S"/>
    <property type="match status" value="1"/>
</dbReference>
<dbReference type="PANTHER" id="PTHR34137:SF1">
    <property type="entry name" value="EXODEOXYRIBONUCLEASE 7 SMALL SUBUNIT"/>
    <property type="match status" value="1"/>
</dbReference>
<dbReference type="Gene3D" id="1.10.287.1040">
    <property type="entry name" value="Exonuclease VII, small subunit"/>
    <property type="match status" value="1"/>
</dbReference>
<dbReference type="SUPFAM" id="SSF116842">
    <property type="entry name" value="XseB-like"/>
    <property type="match status" value="1"/>
</dbReference>
<comment type="subcellular location">
    <subcellularLocation>
        <location evidence="6">Cytoplasm</location>
    </subcellularLocation>
</comment>
<dbReference type="EMBL" id="VJWL01000004">
    <property type="protein sequence ID" value="TRW48100.1"/>
    <property type="molecule type" value="Genomic_DNA"/>
</dbReference>
<keyword evidence="3 6" id="KW-0540">Nuclease</keyword>
<dbReference type="InterPro" id="IPR037004">
    <property type="entry name" value="Exonuc_VII_ssu_sf"/>
</dbReference>
<evidence type="ECO:0000313" key="9">
    <source>
        <dbReference type="Proteomes" id="UP000320359"/>
    </source>
</evidence>
<name>A0A552WZ47_9GAMM</name>
<evidence type="ECO:0000256" key="1">
    <source>
        <dbReference type="ARBA" id="ARBA00009998"/>
    </source>
</evidence>
<evidence type="ECO:0000313" key="8">
    <source>
        <dbReference type="EMBL" id="TRW48100.1"/>
    </source>
</evidence>
<accession>A0A552WZ47</accession>
<dbReference type="AlphaFoldDB" id="A0A552WZ47"/>
<evidence type="ECO:0000256" key="2">
    <source>
        <dbReference type="ARBA" id="ARBA00022490"/>
    </source>
</evidence>